<dbReference type="GeneID" id="113514763"/>
<dbReference type="PANTHER" id="PTHR22933">
    <property type="entry name" value="FI18007P1-RELATED"/>
    <property type="match status" value="1"/>
</dbReference>
<feature type="chain" id="PRO_5045710475" evidence="2">
    <location>
        <begin position="26"/>
        <end position="529"/>
    </location>
</feature>
<organism evidence="4 5">
    <name type="scientific">Galleria mellonella</name>
    <name type="common">Greater wax moth</name>
    <dbReference type="NCBI Taxonomy" id="7137"/>
    <lineage>
        <taxon>Eukaryota</taxon>
        <taxon>Metazoa</taxon>
        <taxon>Ecdysozoa</taxon>
        <taxon>Arthropoda</taxon>
        <taxon>Hexapoda</taxon>
        <taxon>Insecta</taxon>
        <taxon>Pterygota</taxon>
        <taxon>Neoptera</taxon>
        <taxon>Endopterygota</taxon>
        <taxon>Lepidoptera</taxon>
        <taxon>Glossata</taxon>
        <taxon>Ditrysia</taxon>
        <taxon>Pyraloidea</taxon>
        <taxon>Pyralidae</taxon>
        <taxon>Galleriinae</taxon>
        <taxon>Galleria</taxon>
    </lineage>
</organism>
<dbReference type="Gene3D" id="2.170.140.10">
    <property type="entry name" value="Chitin binding domain"/>
    <property type="match status" value="1"/>
</dbReference>
<dbReference type="RefSeq" id="XP_052755593.1">
    <property type="nucleotide sequence ID" value="XM_052899633.1"/>
</dbReference>
<dbReference type="PANTHER" id="PTHR22933:SF44">
    <property type="entry name" value="RE15157P"/>
    <property type="match status" value="1"/>
</dbReference>
<dbReference type="Pfam" id="PF01607">
    <property type="entry name" value="CBM_14"/>
    <property type="match status" value="1"/>
</dbReference>
<evidence type="ECO:0000256" key="1">
    <source>
        <dbReference type="SAM" id="MobiDB-lite"/>
    </source>
</evidence>
<proteinExistence type="predicted"/>
<sequence length="529" mass="59050">MSFKRFLLVCATLWCFYWAAAQAQAGSPSSQIPRTRFTCHGRAAGYYADVETGCQVYHMCDGLGRQFSYTCPNTTLFQQRMLICDHWYMVNCSKSESDYDANLLIGQRDKPFVSEEEMRLRTPRPDILSVPPNNNYYDGLKQAESKFPVHPGNSIVGIADTISNVNNNDLDSGKNYRPPTSWSTGVGDRGQSPNYNTGINQEVTHDNIAGAASQAATPTFRPTAQDNEVTNSIPTRTPNVKLPSQELNPPFPPVTTTTEATSEEFDIDVRMRTDSSEDPVYNFIKRFDPNSPSSHKTAMTRSEIININEHLPAGQVSSEDERTPRKNKNEGNFNSVQQGNDKSFTERSRFDSVNIKPTFTTEPTVAFSDSQPRANQVPVPEKELLPPKTDFSEQPSTTMGPPIYYEWKWAVPAFDLDPPKQKNVSDDEGENTKVVQGRSPFSSVTRPTPVTVDPTPSNTEYNISSYFVPDYVFPLDKAHPGYDDDNAETSFQVKVARPGRASYGENPNCPHCHPAYLNPGSCEPCIVKR</sequence>
<accession>A0ABM3MW65</accession>
<feature type="domain" description="Chitin-binding type-2" evidence="3">
    <location>
        <begin position="36"/>
        <end position="94"/>
    </location>
</feature>
<evidence type="ECO:0000313" key="5">
    <source>
        <dbReference type="RefSeq" id="XP_052755593.1"/>
    </source>
</evidence>
<feature type="region of interest" description="Disordered" evidence="1">
    <location>
        <begin position="223"/>
        <end position="258"/>
    </location>
</feature>
<protein>
    <submittedName>
        <fullName evidence="5">Uncharacterized protein LOC113514763</fullName>
    </submittedName>
</protein>
<keyword evidence="2" id="KW-0732">Signal</keyword>
<dbReference type="Proteomes" id="UP001652740">
    <property type="component" value="Unplaced"/>
</dbReference>
<feature type="region of interest" description="Disordered" evidence="1">
    <location>
        <begin position="421"/>
        <end position="457"/>
    </location>
</feature>
<evidence type="ECO:0000259" key="3">
    <source>
        <dbReference type="PROSITE" id="PS50940"/>
    </source>
</evidence>
<dbReference type="SUPFAM" id="SSF57625">
    <property type="entry name" value="Invertebrate chitin-binding proteins"/>
    <property type="match status" value="1"/>
</dbReference>
<evidence type="ECO:0000256" key="2">
    <source>
        <dbReference type="SAM" id="SignalP"/>
    </source>
</evidence>
<dbReference type="PROSITE" id="PS50940">
    <property type="entry name" value="CHIT_BIND_II"/>
    <property type="match status" value="1"/>
</dbReference>
<feature type="compositionally biased region" description="Low complexity" evidence="1">
    <location>
        <begin position="439"/>
        <end position="457"/>
    </location>
</feature>
<gene>
    <name evidence="5" type="primary">LOC113514763</name>
</gene>
<keyword evidence="4" id="KW-1185">Reference proteome</keyword>
<dbReference type="InterPro" id="IPR052976">
    <property type="entry name" value="Scoloptoxin-like"/>
</dbReference>
<evidence type="ECO:0000313" key="4">
    <source>
        <dbReference type="Proteomes" id="UP001652740"/>
    </source>
</evidence>
<name>A0ABM3MW65_GALME</name>
<feature type="signal peptide" evidence="2">
    <location>
        <begin position="1"/>
        <end position="25"/>
    </location>
</feature>
<feature type="region of interest" description="Disordered" evidence="1">
    <location>
        <begin position="169"/>
        <end position="192"/>
    </location>
</feature>
<feature type="compositionally biased region" description="Polar residues" evidence="1">
    <location>
        <begin position="330"/>
        <end position="342"/>
    </location>
</feature>
<dbReference type="InterPro" id="IPR036508">
    <property type="entry name" value="Chitin-bd_dom_sf"/>
</dbReference>
<reference evidence="5" key="1">
    <citation type="submission" date="2025-08" db="UniProtKB">
        <authorList>
            <consortium name="RefSeq"/>
        </authorList>
    </citation>
    <scope>IDENTIFICATION</scope>
    <source>
        <tissue evidence="5">Whole larvae</tissue>
    </source>
</reference>
<feature type="compositionally biased region" description="Basic and acidic residues" evidence="1">
    <location>
        <begin position="319"/>
        <end position="329"/>
    </location>
</feature>
<dbReference type="InterPro" id="IPR002557">
    <property type="entry name" value="Chitin-bd_dom"/>
</dbReference>
<feature type="region of interest" description="Disordered" evidence="1">
    <location>
        <begin position="309"/>
        <end position="346"/>
    </location>
</feature>
<feature type="compositionally biased region" description="Polar residues" evidence="1">
    <location>
        <begin position="223"/>
        <end position="238"/>
    </location>
</feature>